<feature type="transmembrane region" description="Helical" evidence="1">
    <location>
        <begin position="268"/>
        <end position="289"/>
    </location>
</feature>
<evidence type="ECO:0000313" key="2">
    <source>
        <dbReference type="EMBL" id="GBM61815.1"/>
    </source>
</evidence>
<keyword evidence="1" id="KW-0472">Membrane</keyword>
<feature type="transmembrane region" description="Helical" evidence="1">
    <location>
        <begin position="62"/>
        <end position="82"/>
    </location>
</feature>
<dbReference type="EMBL" id="BGPR01001785">
    <property type="protein sequence ID" value="GBM61815.1"/>
    <property type="molecule type" value="Genomic_DNA"/>
</dbReference>
<comment type="caution">
    <text evidence="2">The sequence shown here is derived from an EMBL/GenBank/DDBJ whole genome shotgun (WGS) entry which is preliminary data.</text>
</comment>
<reference evidence="2 3" key="1">
    <citation type="journal article" date="2019" name="Sci. Rep.">
        <title>Orb-weaving spider Araneus ventricosus genome elucidates the spidroin gene catalogue.</title>
        <authorList>
            <person name="Kono N."/>
            <person name="Nakamura H."/>
            <person name="Ohtoshi R."/>
            <person name="Moran D.A.P."/>
            <person name="Shinohara A."/>
            <person name="Yoshida Y."/>
            <person name="Fujiwara M."/>
            <person name="Mori M."/>
            <person name="Tomita M."/>
            <person name="Arakawa K."/>
        </authorList>
    </citation>
    <scope>NUCLEOTIDE SEQUENCE [LARGE SCALE GENOMIC DNA]</scope>
</reference>
<dbReference type="Proteomes" id="UP000499080">
    <property type="component" value="Unassembled WGS sequence"/>
</dbReference>
<evidence type="ECO:0000256" key="1">
    <source>
        <dbReference type="SAM" id="Phobius"/>
    </source>
</evidence>
<gene>
    <name evidence="2" type="ORF">AVEN_80456_1</name>
</gene>
<keyword evidence="1" id="KW-0812">Transmembrane</keyword>
<name>A0A4Y2H9Q9_ARAVE</name>
<feature type="transmembrane region" description="Helical" evidence="1">
    <location>
        <begin position="208"/>
        <end position="225"/>
    </location>
</feature>
<accession>A0A4Y2H9Q9</accession>
<keyword evidence="1" id="KW-1133">Transmembrane helix</keyword>
<dbReference type="AlphaFoldDB" id="A0A4Y2H9Q9"/>
<feature type="transmembrane region" description="Helical" evidence="1">
    <location>
        <begin position="88"/>
        <end position="111"/>
    </location>
</feature>
<proteinExistence type="predicted"/>
<protein>
    <recommendedName>
        <fullName evidence="4">Odorant receptor</fullName>
    </recommendedName>
</protein>
<evidence type="ECO:0000313" key="3">
    <source>
        <dbReference type="Proteomes" id="UP000499080"/>
    </source>
</evidence>
<sequence length="401" mass="46097">MKTQYRRQVVPDDFVTTNAYYQQPNERIYDNINIMRKAFYFVAYIIPSDNNQTKKSELKRTFFENGTTFLIAINAIATTLDICKRIRTLPIGLVFSALVTGFTGIMIRVALASRHRLLLSTMKCLQDDSKTNHRRKRVDRLQLIIGFSLCFIMPVGFLLHSFELCLPGNEELLAEYVSDSYFGWCAQDNWINCLVHTTTDTLVLNQQYTLPNFIAVLSCYIFGLLERKVDSLTVNRQPESFKSLFKTYSVYYTEIHDCVSQVERTLSALLFIVFGFMLCSIFNVTTFLFTVDYRRVDLIVLIPQIMSAFFIFTGFCMTSLRAVAIHNSAIKVKAWIHNQVARSEFQYNKRKVLILIMANEFASKVVVTAGKLLVLKNCFIWGTMSGIVSYGLILSQLGKYQ</sequence>
<evidence type="ECO:0008006" key="4">
    <source>
        <dbReference type="Google" id="ProtNLM"/>
    </source>
</evidence>
<feature type="transmembrane region" description="Helical" evidence="1">
    <location>
        <begin position="143"/>
        <end position="162"/>
    </location>
</feature>
<feature type="transmembrane region" description="Helical" evidence="1">
    <location>
        <begin position="379"/>
        <end position="398"/>
    </location>
</feature>
<feature type="transmembrane region" description="Helical" evidence="1">
    <location>
        <begin position="301"/>
        <end position="323"/>
    </location>
</feature>
<keyword evidence="3" id="KW-1185">Reference proteome</keyword>
<organism evidence="2 3">
    <name type="scientific">Araneus ventricosus</name>
    <name type="common">Orbweaver spider</name>
    <name type="synonym">Epeira ventricosa</name>
    <dbReference type="NCBI Taxonomy" id="182803"/>
    <lineage>
        <taxon>Eukaryota</taxon>
        <taxon>Metazoa</taxon>
        <taxon>Ecdysozoa</taxon>
        <taxon>Arthropoda</taxon>
        <taxon>Chelicerata</taxon>
        <taxon>Arachnida</taxon>
        <taxon>Araneae</taxon>
        <taxon>Araneomorphae</taxon>
        <taxon>Entelegynae</taxon>
        <taxon>Araneoidea</taxon>
        <taxon>Araneidae</taxon>
        <taxon>Araneus</taxon>
    </lineage>
</organism>
<dbReference type="OrthoDB" id="6421286at2759"/>